<dbReference type="Pfam" id="PF13290">
    <property type="entry name" value="CHB_HEX_C_1"/>
    <property type="match status" value="1"/>
</dbReference>
<dbReference type="GO" id="GO:0030203">
    <property type="term" value="P:glycosaminoglycan metabolic process"/>
    <property type="evidence" value="ECO:0007669"/>
    <property type="project" value="TreeGrafter"/>
</dbReference>
<dbReference type="SUPFAM" id="SSF51445">
    <property type="entry name" value="(Trans)glycosidases"/>
    <property type="match status" value="1"/>
</dbReference>
<protein>
    <recommendedName>
        <fullName evidence="3">beta-N-acetylhexosaminidase</fullName>
        <ecNumber evidence="3">3.2.1.52</ecNumber>
    </recommendedName>
    <alternativeName>
        <fullName evidence="6">Beta-N-acetylhexosaminidase</fullName>
    </alternativeName>
    <alternativeName>
        <fullName evidence="7">N-acetyl-beta-glucosaminidase</fullName>
    </alternativeName>
</protein>
<gene>
    <name evidence="12" type="ORF">AVM11_05630</name>
</gene>
<evidence type="ECO:0000259" key="9">
    <source>
        <dbReference type="Pfam" id="PF00728"/>
    </source>
</evidence>
<feature type="active site" description="Proton donor" evidence="8">
    <location>
        <position position="332"/>
    </location>
</feature>
<evidence type="ECO:0000313" key="12">
    <source>
        <dbReference type="EMBL" id="KZB94646.1"/>
    </source>
</evidence>
<organism evidence="12 13">
    <name type="scientific">Sphingomonas melonis TY</name>
    <dbReference type="NCBI Taxonomy" id="621456"/>
    <lineage>
        <taxon>Bacteria</taxon>
        <taxon>Pseudomonadati</taxon>
        <taxon>Pseudomonadota</taxon>
        <taxon>Alphaproteobacteria</taxon>
        <taxon>Sphingomonadales</taxon>
        <taxon>Sphingomonadaceae</taxon>
        <taxon>Sphingomonas</taxon>
    </lineage>
</organism>
<comment type="similarity">
    <text evidence="2">Belongs to the glycosyl hydrolase 20 family.</text>
</comment>
<dbReference type="InterPro" id="IPR017853">
    <property type="entry name" value="GH"/>
</dbReference>
<comment type="caution">
    <text evidence="12">The sequence shown here is derived from an EMBL/GenBank/DDBJ whole genome shotgun (WGS) entry which is preliminary data.</text>
</comment>
<dbReference type="Pfam" id="PF00728">
    <property type="entry name" value="Glyco_hydro_20"/>
    <property type="match status" value="1"/>
</dbReference>
<evidence type="ECO:0000256" key="4">
    <source>
        <dbReference type="ARBA" id="ARBA00022801"/>
    </source>
</evidence>
<evidence type="ECO:0000313" key="13">
    <source>
        <dbReference type="Proteomes" id="UP000078460"/>
    </source>
</evidence>
<reference evidence="12" key="1">
    <citation type="submission" date="2016-03" db="EMBL/GenBank/DDBJ databases">
        <title>Sphingomonas melonis TY, whole genome shotgun sequencing.</title>
        <authorList>
            <person name="Wang H."/>
            <person name="Zhu P."/>
        </authorList>
    </citation>
    <scope>NUCLEOTIDE SEQUENCE [LARGE SCALE GENOMIC DNA]</scope>
    <source>
        <strain evidence="12">TY</strain>
    </source>
</reference>
<dbReference type="CDD" id="cd06563">
    <property type="entry name" value="GH20_chitobiase-like"/>
    <property type="match status" value="1"/>
</dbReference>
<evidence type="ECO:0000256" key="8">
    <source>
        <dbReference type="PIRSR" id="PIRSR625705-1"/>
    </source>
</evidence>
<keyword evidence="5" id="KW-0326">Glycosidase</keyword>
<dbReference type="Pfam" id="PF02838">
    <property type="entry name" value="Glyco_hydro_20b"/>
    <property type="match status" value="1"/>
</dbReference>
<dbReference type="EMBL" id="LQCK02000023">
    <property type="protein sequence ID" value="KZB94646.1"/>
    <property type="molecule type" value="Genomic_DNA"/>
</dbReference>
<dbReference type="InterPro" id="IPR015883">
    <property type="entry name" value="Glyco_hydro_20_cat"/>
</dbReference>
<dbReference type="GO" id="GO:0005975">
    <property type="term" value="P:carbohydrate metabolic process"/>
    <property type="evidence" value="ECO:0007669"/>
    <property type="project" value="InterPro"/>
</dbReference>
<dbReference type="KEGG" id="smy:BJP26_16835"/>
<evidence type="ECO:0000256" key="7">
    <source>
        <dbReference type="ARBA" id="ARBA00033000"/>
    </source>
</evidence>
<dbReference type="InterPro" id="IPR025705">
    <property type="entry name" value="Beta_hexosaminidase_sua/sub"/>
</dbReference>
<feature type="domain" description="GH29D-like beta-sandwich" evidence="11">
    <location>
        <begin position="555"/>
        <end position="611"/>
    </location>
</feature>
<dbReference type="PANTHER" id="PTHR22600:SF57">
    <property type="entry name" value="BETA-N-ACETYLHEXOSAMINIDASE"/>
    <property type="match status" value="1"/>
</dbReference>
<dbReference type="PANTHER" id="PTHR22600">
    <property type="entry name" value="BETA-HEXOSAMINIDASE"/>
    <property type="match status" value="1"/>
</dbReference>
<sequence length="789" mass="84114">MTQHVGIATIVGRAALALLASATPAIAQTGAEPALALLPMPQSVVRGTGSFTVANGATIAATDAGASAAARLLADHVRTTRGLALTPGTTGAIRLVRDASVTGDEAYRLTVTPQGITVAASGNRGLVHGAMTLAQLLSPDAAFSKPVAVPALTITDAPRFGWRGLMIDPARHFLPLPALRAIVDQMASVKLNTLHLHLTDDQGWRVEIKKYPKLTSIGGWRLPPWTGGAQPTEKDRVGGFYTQAELKELVAYAGVRGITIVPEIDLPGHANALVAAYPELGILGDRPLVSNNWGIMPYLFNPGPKGIAFVKDVLDELMTIFPGTYIHLGGDEAVKDQWERSPEVQAQMKALGIKTENALQSWMIEQFGTYLQSKGRRLIGWDEILEGGLPASASVMSWRGEQGGIDAANMGHDVVMSPGNPLYLNGLQSRRSDEPPGRLDITTLQQVYAYDPLPKGIAADKAHHVLGAQGNLWSEYIVTPGQLQHLIFPRAGALAEITWSPKVQRDRPADLAAFLPRLQRQDDRWSRAGMRVADSAFAVGFDLTGTRGDALRKNSVALALSTQVPYGTIRYTVDGSAPTLRSPAYTTPLTLKPGIMVKAVAFDANGAPTAAVRSFDTSRAALLARSSSDMAACPAGALGLRVPLTSEATADAPVYNINLFDTCTLYPDAPLDVARSYSVEVVRLARHYGLAHEQRMVREHYNVSAHGELLVQVGCITAAAAQKAGDKTAHPIAVGAFPLPDPKTAPQRFTLSGTLPTMTGDRDVCFQFTSPLTDPFYTVGKVQLTEGSK</sequence>
<dbReference type="InterPro" id="IPR059177">
    <property type="entry name" value="GH29D-like_dom"/>
</dbReference>
<feature type="domain" description="Glycoside hydrolase family 20 catalytic" evidence="9">
    <location>
        <begin position="160"/>
        <end position="501"/>
    </location>
</feature>
<comment type="catalytic activity">
    <reaction evidence="1">
        <text>Hydrolysis of terminal non-reducing N-acetyl-D-hexosamine residues in N-acetyl-beta-D-hexosaminides.</text>
        <dbReference type="EC" id="3.2.1.52"/>
    </reaction>
</comment>
<dbReference type="STRING" id="621456.BJP26_16835"/>
<feature type="domain" description="Beta-hexosaminidase bacterial type N-terminal" evidence="10">
    <location>
        <begin position="36"/>
        <end position="157"/>
    </location>
</feature>
<proteinExistence type="inferred from homology"/>
<dbReference type="Proteomes" id="UP000078460">
    <property type="component" value="Unassembled WGS sequence"/>
</dbReference>
<dbReference type="Gene3D" id="3.30.379.10">
    <property type="entry name" value="Chitobiase/beta-hexosaminidase domain 2-like"/>
    <property type="match status" value="1"/>
</dbReference>
<keyword evidence="13" id="KW-1185">Reference proteome</keyword>
<dbReference type="Gene3D" id="3.20.20.80">
    <property type="entry name" value="Glycosidases"/>
    <property type="match status" value="1"/>
</dbReference>
<evidence type="ECO:0000259" key="11">
    <source>
        <dbReference type="Pfam" id="PF13290"/>
    </source>
</evidence>
<evidence type="ECO:0000256" key="2">
    <source>
        <dbReference type="ARBA" id="ARBA00006285"/>
    </source>
</evidence>
<evidence type="ECO:0000259" key="10">
    <source>
        <dbReference type="Pfam" id="PF02838"/>
    </source>
</evidence>
<evidence type="ECO:0000256" key="3">
    <source>
        <dbReference type="ARBA" id="ARBA00012663"/>
    </source>
</evidence>
<dbReference type="SUPFAM" id="SSF55545">
    <property type="entry name" value="beta-N-acetylhexosaminidase-like domain"/>
    <property type="match status" value="1"/>
</dbReference>
<keyword evidence="4" id="KW-0378">Hydrolase</keyword>
<name>A0A175Y2R8_9SPHN</name>
<accession>A0A175Y2R8</accession>
<evidence type="ECO:0000256" key="5">
    <source>
        <dbReference type="ARBA" id="ARBA00023295"/>
    </source>
</evidence>
<evidence type="ECO:0000256" key="1">
    <source>
        <dbReference type="ARBA" id="ARBA00001231"/>
    </source>
</evidence>
<dbReference type="EC" id="3.2.1.52" evidence="3"/>
<dbReference type="GO" id="GO:0016020">
    <property type="term" value="C:membrane"/>
    <property type="evidence" value="ECO:0007669"/>
    <property type="project" value="TreeGrafter"/>
</dbReference>
<dbReference type="GeneID" id="93799491"/>
<dbReference type="GO" id="GO:0004563">
    <property type="term" value="F:beta-N-acetylhexosaminidase activity"/>
    <property type="evidence" value="ECO:0007669"/>
    <property type="project" value="UniProtKB-EC"/>
</dbReference>
<dbReference type="RefSeq" id="WP_017978101.1">
    <property type="nucleotide sequence ID" value="NZ_CP017578.1"/>
</dbReference>
<dbReference type="OrthoDB" id="9763537at2"/>
<dbReference type="PRINTS" id="PR00738">
    <property type="entry name" value="GLHYDRLASE20"/>
</dbReference>
<dbReference type="InterPro" id="IPR029018">
    <property type="entry name" value="Hex-like_dom2"/>
</dbReference>
<dbReference type="AlphaFoldDB" id="A0A175Y2R8"/>
<dbReference type="InterPro" id="IPR015882">
    <property type="entry name" value="HEX_bac_N"/>
</dbReference>
<evidence type="ECO:0000256" key="6">
    <source>
        <dbReference type="ARBA" id="ARBA00030512"/>
    </source>
</evidence>